<dbReference type="Proteomes" id="UP000254958">
    <property type="component" value="Unassembled WGS sequence"/>
</dbReference>
<dbReference type="OrthoDB" id="9812968at2"/>
<evidence type="ECO:0000313" key="3">
    <source>
        <dbReference type="EMBL" id="RDI36597.1"/>
    </source>
</evidence>
<organism evidence="3 4">
    <name type="scientific">Gluconacetobacter liquefaciens</name>
    <name type="common">Acetobacter liquefaciens</name>
    <dbReference type="NCBI Taxonomy" id="89584"/>
    <lineage>
        <taxon>Bacteria</taxon>
        <taxon>Pseudomonadati</taxon>
        <taxon>Pseudomonadota</taxon>
        <taxon>Alphaproteobacteria</taxon>
        <taxon>Acetobacterales</taxon>
        <taxon>Acetobacteraceae</taxon>
        <taxon>Gluconacetobacter</taxon>
    </lineage>
</organism>
<dbReference type="EMBL" id="QQAW01000009">
    <property type="protein sequence ID" value="RDI36597.1"/>
    <property type="molecule type" value="Genomic_DNA"/>
</dbReference>
<dbReference type="HAMAP" id="MF_00048">
    <property type="entry name" value="UPF0102"/>
    <property type="match status" value="1"/>
</dbReference>
<protein>
    <recommendedName>
        <fullName evidence="2">UPF0102 protein C7453_109115</fullName>
    </recommendedName>
</protein>
<evidence type="ECO:0000313" key="4">
    <source>
        <dbReference type="Proteomes" id="UP000254958"/>
    </source>
</evidence>
<dbReference type="SUPFAM" id="SSF52980">
    <property type="entry name" value="Restriction endonuclease-like"/>
    <property type="match status" value="1"/>
</dbReference>
<keyword evidence="4" id="KW-1185">Reference proteome</keyword>
<dbReference type="Gene3D" id="3.40.1350.10">
    <property type="match status" value="1"/>
</dbReference>
<keyword evidence="3" id="KW-0378">Hydrolase</keyword>
<dbReference type="GO" id="GO:0003676">
    <property type="term" value="F:nucleic acid binding"/>
    <property type="evidence" value="ECO:0007669"/>
    <property type="project" value="InterPro"/>
</dbReference>
<proteinExistence type="inferred from homology"/>
<keyword evidence="3" id="KW-0255">Endonuclease</keyword>
<evidence type="ECO:0000256" key="2">
    <source>
        <dbReference type="HAMAP-Rule" id="MF_00048"/>
    </source>
</evidence>
<dbReference type="InterPro" id="IPR011335">
    <property type="entry name" value="Restrct_endonuc-II-like"/>
</dbReference>
<sequence>MVQPEWGKDQLSAGLRTRRQVRGAASHVRGLQAEQAAMAWLLKGGWTILGHRARTRWGEIDLVARQDDLLAFCEVKCRPSYVEAAESLTRHQMRRLANAATALCAAHPDWVCGQMRFDVLLVTADGTVHHIVDAFRPEA</sequence>
<dbReference type="InterPro" id="IPR003509">
    <property type="entry name" value="UPF0102_YraN-like"/>
</dbReference>
<dbReference type="AlphaFoldDB" id="A0A370FYA1"/>
<name>A0A370FYA1_GLULI</name>
<comment type="similarity">
    <text evidence="1 2">Belongs to the UPF0102 family.</text>
</comment>
<reference evidence="3 4" key="1">
    <citation type="submission" date="2018-07" db="EMBL/GenBank/DDBJ databases">
        <title>Genomic Encyclopedia of Type Strains, Phase IV (KMG-IV): sequencing the most valuable type-strain genomes for metagenomic binning, comparative biology and taxonomic classification.</title>
        <authorList>
            <person name="Goeker M."/>
        </authorList>
    </citation>
    <scope>NUCLEOTIDE SEQUENCE [LARGE SCALE GENOMIC DNA]</scope>
    <source>
        <strain evidence="3 4">DSM 5603</strain>
    </source>
</reference>
<gene>
    <name evidence="3" type="ORF">C7453_109115</name>
</gene>
<evidence type="ECO:0000256" key="1">
    <source>
        <dbReference type="ARBA" id="ARBA00006738"/>
    </source>
</evidence>
<dbReference type="RefSeq" id="WP_114728378.1">
    <property type="nucleotide sequence ID" value="NZ_BJMI01000008.1"/>
</dbReference>
<dbReference type="PANTHER" id="PTHR34039">
    <property type="entry name" value="UPF0102 PROTEIN YRAN"/>
    <property type="match status" value="1"/>
</dbReference>
<keyword evidence="3" id="KW-0540">Nuclease</keyword>
<dbReference type="InterPro" id="IPR011856">
    <property type="entry name" value="tRNA_endonuc-like_dom_sf"/>
</dbReference>
<dbReference type="Pfam" id="PF02021">
    <property type="entry name" value="UPF0102"/>
    <property type="match status" value="1"/>
</dbReference>
<comment type="caution">
    <text evidence="3">The sequence shown here is derived from an EMBL/GenBank/DDBJ whole genome shotgun (WGS) entry which is preliminary data.</text>
</comment>
<dbReference type="PANTHER" id="PTHR34039:SF1">
    <property type="entry name" value="UPF0102 PROTEIN YRAN"/>
    <property type="match status" value="1"/>
</dbReference>
<accession>A0A370FYA1</accession>
<dbReference type="GO" id="GO:0004519">
    <property type="term" value="F:endonuclease activity"/>
    <property type="evidence" value="ECO:0007669"/>
    <property type="project" value="UniProtKB-KW"/>
</dbReference>